<dbReference type="PANTHER" id="PTHR34818">
    <property type="entry name" value="PROTEIN BLI-3"/>
    <property type="match status" value="1"/>
</dbReference>
<dbReference type="PANTHER" id="PTHR34818:SF1">
    <property type="entry name" value="PROTEIN BLI-3"/>
    <property type="match status" value="1"/>
</dbReference>
<dbReference type="Pfam" id="PF16242">
    <property type="entry name" value="Pyrid_ox_like"/>
    <property type="match status" value="1"/>
</dbReference>
<evidence type="ECO:0000313" key="2">
    <source>
        <dbReference type="EMBL" id="MPN24726.1"/>
    </source>
</evidence>
<feature type="domain" description="General stress protein FMN-binding split barrel" evidence="1">
    <location>
        <begin position="1"/>
        <end position="92"/>
    </location>
</feature>
<name>A0A645GF05_9ZZZZ</name>
<protein>
    <recommendedName>
        <fullName evidence="1">General stress protein FMN-binding split barrel domain-containing protein</fullName>
    </recommendedName>
</protein>
<comment type="caution">
    <text evidence="2">The sequence shown here is derived from an EMBL/GenBank/DDBJ whole genome shotgun (WGS) entry which is preliminary data.</text>
</comment>
<dbReference type="SUPFAM" id="SSF50475">
    <property type="entry name" value="FMN-binding split barrel"/>
    <property type="match status" value="1"/>
</dbReference>
<dbReference type="InterPro" id="IPR038725">
    <property type="entry name" value="YdaG_split_barrel_FMN-bd"/>
</dbReference>
<dbReference type="Gene3D" id="2.30.110.10">
    <property type="entry name" value="Electron Transport, Fmn-binding Protein, Chain A"/>
    <property type="match status" value="1"/>
</dbReference>
<dbReference type="InterPro" id="IPR012349">
    <property type="entry name" value="Split_barrel_FMN-bd"/>
</dbReference>
<gene>
    <name evidence="2" type="ORF">SDC9_172128</name>
</gene>
<sequence length="108" mass="12395">MLILEHEQIGTQYLSTNTSSGKITALLKNPNASIYYCDPDHFQGVLFTGDIEVCTDENTRIFLWREGFEKYYSKGVNDPDYCVLKLTVNRGSHYHGLCNTHFIPDELE</sequence>
<organism evidence="2">
    <name type="scientific">bioreactor metagenome</name>
    <dbReference type="NCBI Taxonomy" id="1076179"/>
    <lineage>
        <taxon>unclassified sequences</taxon>
        <taxon>metagenomes</taxon>
        <taxon>ecological metagenomes</taxon>
    </lineage>
</organism>
<accession>A0A645GF05</accession>
<reference evidence="2" key="1">
    <citation type="submission" date="2019-08" db="EMBL/GenBank/DDBJ databases">
        <authorList>
            <person name="Kucharzyk K."/>
            <person name="Murdoch R.W."/>
            <person name="Higgins S."/>
            <person name="Loffler F."/>
        </authorList>
    </citation>
    <scope>NUCLEOTIDE SEQUENCE</scope>
</reference>
<dbReference type="AlphaFoldDB" id="A0A645GF05"/>
<proteinExistence type="predicted"/>
<evidence type="ECO:0000259" key="1">
    <source>
        <dbReference type="Pfam" id="PF16242"/>
    </source>
</evidence>
<dbReference type="EMBL" id="VSSQ01073667">
    <property type="protein sequence ID" value="MPN24726.1"/>
    <property type="molecule type" value="Genomic_DNA"/>
</dbReference>
<dbReference type="InterPro" id="IPR052917">
    <property type="entry name" value="Stress-Dev_Protein"/>
</dbReference>